<organism evidence="1 2">
    <name type="scientific">Mythimna loreyi</name>
    <dbReference type="NCBI Taxonomy" id="667449"/>
    <lineage>
        <taxon>Eukaryota</taxon>
        <taxon>Metazoa</taxon>
        <taxon>Ecdysozoa</taxon>
        <taxon>Arthropoda</taxon>
        <taxon>Hexapoda</taxon>
        <taxon>Insecta</taxon>
        <taxon>Pterygota</taxon>
        <taxon>Neoptera</taxon>
        <taxon>Endopterygota</taxon>
        <taxon>Lepidoptera</taxon>
        <taxon>Glossata</taxon>
        <taxon>Ditrysia</taxon>
        <taxon>Noctuoidea</taxon>
        <taxon>Noctuidae</taxon>
        <taxon>Noctuinae</taxon>
        <taxon>Hadenini</taxon>
        <taxon>Mythimna</taxon>
    </lineage>
</organism>
<sequence length="109" mass="12440">MNSKEDYFPRLEPNPGEGMLPRKRFHNLQMEANVFQQATNLLPPLDPPQPPSNPAQPPAENEIVESLKYARIDSMKNKLAVPKISPNYEAQKNPHKDGYKDDNPEIQMC</sequence>
<evidence type="ECO:0000313" key="1">
    <source>
        <dbReference type="EMBL" id="KAJ8713158.1"/>
    </source>
</evidence>
<keyword evidence="2" id="KW-1185">Reference proteome</keyword>
<comment type="caution">
    <text evidence="1">The sequence shown here is derived from an EMBL/GenBank/DDBJ whole genome shotgun (WGS) entry which is preliminary data.</text>
</comment>
<proteinExistence type="predicted"/>
<dbReference type="EMBL" id="CM056797">
    <property type="protein sequence ID" value="KAJ8713158.1"/>
    <property type="molecule type" value="Genomic_DNA"/>
</dbReference>
<name>A0ACC2QE60_9NEOP</name>
<dbReference type="Proteomes" id="UP001231649">
    <property type="component" value="Chromosome 21"/>
</dbReference>
<gene>
    <name evidence="1" type="ORF">PYW08_008462</name>
</gene>
<protein>
    <submittedName>
        <fullName evidence="1">Uncharacterized protein</fullName>
    </submittedName>
</protein>
<reference evidence="1" key="1">
    <citation type="submission" date="2023-03" db="EMBL/GenBank/DDBJ databases">
        <title>Chromosome-level genomes of two armyworms, Mythimna separata and Mythimna loreyi, provide insights into the biosynthesis and reception of sex pheromones.</title>
        <authorList>
            <person name="Zhao H."/>
        </authorList>
    </citation>
    <scope>NUCLEOTIDE SEQUENCE</scope>
    <source>
        <strain evidence="1">BeijingLab</strain>
    </source>
</reference>
<accession>A0ACC2QE60</accession>
<evidence type="ECO:0000313" key="2">
    <source>
        <dbReference type="Proteomes" id="UP001231649"/>
    </source>
</evidence>